<reference evidence="1 2" key="1">
    <citation type="submission" date="2020-04" db="EMBL/GenBank/DDBJ databases">
        <title>Genomic insights into acetone-butanol-ethanol (ABE) fermentation by sequencing solventogenic clostridia strains.</title>
        <authorList>
            <person name="Brown S."/>
        </authorList>
    </citation>
    <scope>NUCLEOTIDE SEQUENCE [LARGE SCALE GENOMIC DNA]</scope>
    <source>
        <strain evidence="1 2">DJ011</strain>
    </source>
</reference>
<dbReference type="Pfam" id="PF10844">
    <property type="entry name" value="DUF2577"/>
    <property type="match status" value="1"/>
</dbReference>
<dbReference type="Proteomes" id="UP000563151">
    <property type="component" value="Unassembled WGS sequence"/>
</dbReference>
<evidence type="ECO:0000313" key="2">
    <source>
        <dbReference type="Proteomes" id="UP000563151"/>
    </source>
</evidence>
<gene>
    <name evidence="1" type="ORF">HGG79_09515</name>
</gene>
<dbReference type="AlphaFoldDB" id="A0A923E7K9"/>
<dbReference type="EMBL" id="JAAZWO010000009">
    <property type="protein sequence ID" value="MBC2398012.1"/>
    <property type="molecule type" value="Genomic_DNA"/>
</dbReference>
<comment type="caution">
    <text evidence="1">The sequence shown here is derived from an EMBL/GenBank/DDBJ whole genome shotgun (WGS) entry which is preliminary data.</text>
</comment>
<evidence type="ECO:0000313" key="1">
    <source>
        <dbReference type="EMBL" id="MBC2398012.1"/>
    </source>
</evidence>
<sequence>MQDPFVELVNIMKEKGAAYNPPSIEIGKVISSNPLIVEVGNLQLTKNNFIVADYLVNEYKRKITIPRSRAEGTAGEHSISEVGIKDGEIIYKDGLKKDDKIAMLSTQDRQIYIILARVVTL</sequence>
<keyword evidence="2" id="KW-1185">Reference proteome</keyword>
<name>A0A923E7K9_CLOTT</name>
<dbReference type="InterPro" id="IPR022555">
    <property type="entry name" value="DUF2577"/>
</dbReference>
<organism evidence="1 2">
    <name type="scientific">Clostridium tetanomorphum</name>
    <dbReference type="NCBI Taxonomy" id="1553"/>
    <lineage>
        <taxon>Bacteria</taxon>
        <taxon>Bacillati</taxon>
        <taxon>Bacillota</taxon>
        <taxon>Clostridia</taxon>
        <taxon>Eubacteriales</taxon>
        <taxon>Clostridiaceae</taxon>
        <taxon>Clostridium</taxon>
    </lineage>
</organism>
<dbReference type="RefSeq" id="WP_035149180.1">
    <property type="nucleotide sequence ID" value="NZ_JAAZWO010000009.1"/>
</dbReference>
<protein>
    <submittedName>
        <fullName evidence="1">DUF2577 domain-containing protein</fullName>
    </submittedName>
</protein>
<proteinExistence type="predicted"/>
<accession>A0A923E7K9</accession>